<organism evidence="14 15">
    <name type="scientific">Scophthalmus maximus</name>
    <name type="common">Turbot</name>
    <name type="synonym">Psetta maxima</name>
    <dbReference type="NCBI Taxonomy" id="52904"/>
    <lineage>
        <taxon>Eukaryota</taxon>
        <taxon>Metazoa</taxon>
        <taxon>Chordata</taxon>
        <taxon>Craniata</taxon>
        <taxon>Vertebrata</taxon>
        <taxon>Euteleostomi</taxon>
        <taxon>Actinopterygii</taxon>
        <taxon>Neopterygii</taxon>
        <taxon>Teleostei</taxon>
        <taxon>Neoteleostei</taxon>
        <taxon>Acanthomorphata</taxon>
        <taxon>Carangaria</taxon>
        <taxon>Pleuronectiformes</taxon>
        <taxon>Pleuronectoidei</taxon>
        <taxon>Scophthalmidae</taxon>
        <taxon>Scophthalmus</taxon>
    </lineage>
</organism>
<feature type="compositionally biased region" description="Low complexity" evidence="12">
    <location>
        <begin position="428"/>
        <end position="463"/>
    </location>
</feature>
<dbReference type="AlphaFoldDB" id="A0A2U9CDY6"/>
<dbReference type="Proteomes" id="UP000246464">
    <property type="component" value="Chromosome 15"/>
</dbReference>
<feature type="coiled-coil region" evidence="11">
    <location>
        <begin position="14"/>
        <end position="45"/>
    </location>
</feature>
<evidence type="ECO:0000256" key="12">
    <source>
        <dbReference type="SAM" id="MobiDB-lite"/>
    </source>
</evidence>
<evidence type="ECO:0000256" key="6">
    <source>
        <dbReference type="ARBA" id="ARBA00023015"/>
    </source>
</evidence>
<dbReference type="PANTHER" id="PTHR17085">
    <property type="entry name" value="NUCLEAR RECEPTOR COACTIVATOR 4"/>
    <property type="match status" value="1"/>
</dbReference>
<keyword evidence="8" id="KW-0804">Transcription</keyword>
<evidence type="ECO:0000256" key="3">
    <source>
        <dbReference type="ARBA" id="ARBA00022737"/>
    </source>
</evidence>
<dbReference type="STRING" id="52904.ENSSMAP00000011487"/>
<gene>
    <name evidence="14" type="ORF">SMAX5B_021147</name>
</gene>
<dbReference type="GO" id="GO:0003677">
    <property type="term" value="F:DNA binding"/>
    <property type="evidence" value="ECO:0007669"/>
    <property type="project" value="UniProtKB-KW"/>
</dbReference>
<evidence type="ECO:0000313" key="15">
    <source>
        <dbReference type="Proteomes" id="UP000246464"/>
    </source>
</evidence>
<sequence>MASAEAAVGGLRQCLQAQDQLEDAINCVMKAEQQLRENAREVRAELQSCVSRQQEALRCREVWLLSQIELLEQVKTETLQQQLHQLHRLRGQFDIITHQMQNNNNNNDLSNQLSVCMEKMSSLSLTPEETPEMRFHADTRSLRNAITSFGSITAELVEAVSSQSYAPQRGHVQNYSITAMMQKSEGGALGDWLLGTGPTSSAPTGYQSSKDPQDWLMSLKESKISCPALASVDFLQAWGQLRDLEAWLLQDQVPVSRERTVSSCSSSFSIEKIDESEFIVAPEDEELSDWLITPPTVAMETMSDAERWQQVLKPFQDGWSSSDWLVGSSRPAADCSSCCQTTTAVEIENLGRLKCLKTPPASPTAPVTPPLAEALEAWLQHAAPVQQTCRANEPCSSYSDCVCDDNCGTEALSRWLLQQDGRDKNGVPVKNAPPTAKTAPPTAKTVPPTAKTTPPTVKTAPPALHLREQKVRNILETWLQPASPPLYGRVASRDDPFQRPLDPDLWVLSPAPGSGGQPRPAEEENKWQLMKRTQAQKHLGLPGVCDLFSCMSVGGDKDKWLHRPVAPPPLLSWFVMEDSETELTVSESDALGADFITVELDTQPIEYVVKWAEVGSKFTISCVKKDSDDPSDLTADQLKIETDEAFFAPYEEVFPCEVTEQSVEIKTDSDDDDDDTGEEHEVLVEAGSSQLDGEADSDQADFEPDERQYRCSYCGKCYSHASSLYRHQQTHTGKSGGAAPPAKQALEPTHQDARYTCPHCGMSFKGSRMLGSHLRLHGKRRIHPCNICGKEFNHSSSLSRHRLIHKKGKGIPKDVGAAALRHSLKTGGKNKKTKRQQQQHVAAAIVQSQAGDKFYACPQCDMSFRTSTQLSKHQVTHVKELLDNYTPGKENLAETSSDLKIRLKLCSRDKPNFYTLCKKNRRRRGGRKGEEGEEGEEPVAMAAASVGSGSATPPVWHATSKPTGRVTAAGGESCSSTRSRSTSSPDTRPPKPRRTPAPPATRRSCTRPASLATRRLIWRRSSATAPPPPSAGRETSSGPVLDQFWTSSLRDQEPSTSSLRGEALMVHS</sequence>
<dbReference type="GO" id="GO:0005634">
    <property type="term" value="C:nucleus"/>
    <property type="evidence" value="ECO:0007669"/>
    <property type="project" value="UniProtKB-SubCell"/>
</dbReference>
<feature type="region of interest" description="Disordered" evidence="12">
    <location>
        <begin position="660"/>
        <end position="680"/>
    </location>
</feature>
<dbReference type="Gene3D" id="3.30.160.60">
    <property type="entry name" value="Classic Zinc Finger"/>
    <property type="match status" value="3"/>
</dbReference>
<feature type="compositionally biased region" description="Acidic residues" evidence="12">
    <location>
        <begin position="669"/>
        <end position="678"/>
    </location>
</feature>
<evidence type="ECO:0000256" key="11">
    <source>
        <dbReference type="SAM" id="Coils"/>
    </source>
</evidence>
<keyword evidence="14" id="KW-0675">Receptor</keyword>
<keyword evidence="5" id="KW-0862">Zinc</keyword>
<dbReference type="EMBL" id="CP026257">
    <property type="protein sequence ID" value="AWP14707.1"/>
    <property type="molecule type" value="Genomic_DNA"/>
</dbReference>
<reference evidence="14 15" key="1">
    <citation type="submission" date="2017-12" db="EMBL/GenBank/DDBJ databases">
        <title>Integrating genomic resources of turbot (Scophthalmus maximus) in depth evaluation of genetic and physical mapping variation across individuals.</title>
        <authorList>
            <person name="Martinez P."/>
        </authorList>
    </citation>
    <scope>NUCLEOTIDE SEQUENCE [LARGE SCALE GENOMIC DNA]</scope>
</reference>
<dbReference type="GO" id="GO:0009725">
    <property type="term" value="P:response to hormone"/>
    <property type="evidence" value="ECO:0007669"/>
    <property type="project" value="TreeGrafter"/>
</dbReference>
<keyword evidence="11" id="KW-0175">Coiled coil</keyword>
<dbReference type="PROSITE" id="PS50157">
    <property type="entry name" value="ZINC_FINGER_C2H2_2"/>
    <property type="match status" value="4"/>
</dbReference>
<name>A0A2U9CDY6_SCOMX</name>
<dbReference type="FunFam" id="3.30.160.60:FF:000706">
    <property type="entry name" value="Zinc finger protein"/>
    <property type="match status" value="1"/>
</dbReference>
<feature type="compositionally biased region" description="Polar residues" evidence="12">
    <location>
        <begin position="1033"/>
        <end position="1059"/>
    </location>
</feature>
<evidence type="ECO:0000256" key="4">
    <source>
        <dbReference type="ARBA" id="ARBA00022771"/>
    </source>
</evidence>
<keyword evidence="2" id="KW-0479">Metal-binding</keyword>
<dbReference type="InterPro" id="IPR013087">
    <property type="entry name" value="Znf_C2H2_type"/>
</dbReference>
<dbReference type="SMART" id="SM00355">
    <property type="entry name" value="ZnF_C2H2"/>
    <property type="match status" value="4"/>
</dbReference>
<dbReference type="PANTHER" id="PTHR17085:SF3">
    <property type="entry name" value="NUCLEAR RECEPTOR COACTIVATOR 4"/>
    <property type="match status" value="1"/>
</dbReference>
<feature type="region of interest" description="Disordered" evidence="12">
    <location>
        <begin position="917"/>
        <end position="1068"/>
    </location>
</feature>
<feature type="domain" description="C2H2-type" evidence="13">
    <location>
        <begin position="755"/>
        <end position="782"/>
    </location>
</feature>
<comment type="subcellular location">
    <subcellularLocation>
        <location evidence="1">Nucleus</location>
    </subcellularLocation>
</comment>
<keyword evidence="4 10" id="KW-0863">Zinc-finger</keyword>
<dbReference type="FunFam" id="3.30.160.60:FF:000325">
    <property type="entry name" value="ZFP90 zinc finger protein"/>
    <property type="match status" value="1"/>
</dbReference>
<evidence type="ECO:0000259" key="13">
    <source>
        <dbReference type="PROSITE" id="PS50157"/>
    </source>
</evidence>
<dbReference type="FunFam" id="3.30.160.60:FF:000100">
    <property type="entry name" value="Zinc finger 45-like"/>
    <property type="match status" value="1"/>
</dbReference>
<dbReference type="InterPro" id="IPR036236">
    <property type="entry name" value="Znf_C2H2_sf"/>
</dbReference>
<feature type="domain" description="C2H2-type" evidence="13">
    <location>
        <begin position="783"/>
        <end position="810"/>
    </location>
</feature>
<keyword evidence="6" id="KW-0805">Transcription regulation</keyword>
<evidence type="ECO:0000256" key="9">
    <source>
        <dbReference type="ARBA" id="ARBA00023242"/>
    </source>
</evidence>
<dbReference type="SUPFAM" id="SSF57667">
    <property type="entry name" value="beta-beta-alpha zinc fingers"/>
    <property type="match status" value="3"/>
</dbReference>
<evidence type="ECO:0000256" key="1">
    <source>
        <dbReference type="ARBA" id="ARBA00004123"/>
    </source>
</evidence>
<keyword evidence="3" id="KW-0677">Repeat</keyword>
<dbReference type="Pfam" id="PF00096">
    <property type="entry name" value="zf-C2H2"/>
    <property type="match status" value="4"/>
</dbReference>
<protein>
    <submittedName>
        <fullName evidence="14">Putative nuclear receptor coactivator 4</fullName>
    </submittedName>
</protein>
<dbReference type="InterPro" id="IPR039947">
    <property type="entry name" value="NCoA-4"/>
</dbReference>
<evidence type="ECO:0000256" key="7">
    <source>
        <dbReference type="ARBA" id="ARBA00023125"/>
    </source>
</evidence>
<dbReference type="GO" id="GO:0008270">
    <property type="term" value="F:zinc ion binding"/>
    <property type="evidence" value="ECO:0007669"/>
    <property type="project" value="UniProtKB-KW"/>
</dbReference>
<feature type="compositionally biased region" description="Low complexity" evidence="12">
    <location>
        <begin position="939"/>
        <end position="951"/>
    </location>
</feature>
<feature type="domain" description="C2H2-type" evidence="13">
    <location>
        <begin position="709"/>
        <end position="736"/>
    </location>
</feature>
<evidence type="ECO:0000256" key="10">
    <source>
        <dbReference type="PROSITE-ProRule" id="PRU00042"/>
    </source>
</evidence>
<dbReference type="InterPro" id="IPR022174">
    <property type="entry name" value="NCOA4_N"/>
</dbReference>
<feature type="compositionally biased region" description="Low complexity" evidence="12">
    <location>
        <begin position="973"/>
        <end position="986"/>
    </location>
</feature>
<keyword evidence="15" id="KW-1185">Reference proteome</keyword>
<evidence type="ECO:0000313" key="14">
    <source>
        <dbReference type="EMBL" id="AWP14707.1"/>
    </source>
</evidence>
<dbReference type="GO" id="GO:0006879">
    <property type="term" value="P:intracellular iron ion homeostasis"/>
    <property type="evidence" value="ECO:0007669"/>
    <property type="project" value="InterPro"/>
</dbReference>
<keyword evidence="9" id="KW-0539">Nucleus</keyword>
<dbReference type="Pfam" id="PF12489">
    <property type="entry name" value="ARA70"/>
    <property type="match status" value="2"/>
</dbReference>
<feature type="domain" description="C2H2-type" evidence="13">
    <location>
        <begin position="855"/>
        <end position="882"/>
    </location>
</feature>
<evidence type="ECO:0000256" key="5">
    <source>
        <dbReference type="ARBA" id="ARBA00022833"/>
    </source>
</evidence>
<keyword evidence="7" id="KW-0238">DNA-binding</keyword>
<feature type="region of interest" description="Disordered" evidence="12">
    <location>
        <begin position="421"/>
        <end position="464"/>
    </location>
</feature>
<dbReference type="GO" id="GO:0003713">
    <property type="term" value="F:transcription coactivator activity"/>
    <property type="evidence" value="ECO:0007669"/>
    <property type="project" value="InterPro"/>
</dbReference>
<accession>A0A2U9CDY6</accession>
<proteinExistence type="predicted"/>
<evidence type="ECO:0000256" key="8">
    <source>
        <dbReference type="ARBA" id="ARBA00023163"/>
    </source>
</evidence>
<evidence type="ECO:0000256" key="2">
    <source>
        <dbReference type="ARBA" id="ARBA00022723"/>
    </source>
</evidence>
<dbReference type="PROSITE" id="PS00028">
    <property type="entry name" value="ZINC_FINGER_C2H2_1"/>
    <property type="match status" value="4"/>
</dbReference>